<proteinExistence type="predicted"/>
<accession>A0A6B0V3D2</accession>
<reference evidence="1" key="1">
    <citation type="submission" date="2019-12" db="EMBL/GenBank/DDBJ databases">
        <title>An insight into the sialome of adult female Ixodes ricinus ticks feeding for 6 days.</title>
        <authorList>
            <person name="Perner J."/>
            <person name="Ribeiro J.M.C."/>
        </authorList>
    </citation>
    <scope>NUCLEOTIDE SEQUENCE</scope>
    <source>
        <strain evidence="1">Semi-engorged</strain>
        <tissue evidence="1">Salivary glands</tissue>
    </source>
</reference>
<sequence>MKPVMAWLHAILCTWSRRISTRKQQGRCLCLRILMSPMALSFHCLRSAWKMYSLARLQNRASSSSSPVFSSTRSGKGTTGSKCTSLLGATSSSPSSSASDLCLEADWNSLEPAPARRGMLLLGGDPAGLPKPEAPCWASSAKENCITELELNRLPSSVVLSAAATLAGSFSTAAVRRGAAAAGGVADCPAFFFVSQSSQPLQPGHGGLVS</sequence>
<name>A0A6B0V3D2_IXORI</name>
<evidence type="ECO:0000313" key="1">
    <source>
        <dbReference type="EMBL" id="MXU96251.1"/>
    </source>
</evidence>
<dbReference type="EMBL" id="GIFC01014168">
    <property type="protein sequence ID" value="MXU96251.1"/>
    <property type="molecule type" value="Transcribed_RNA"/>
</dbReference>
<protein>
    <submittedName>
        <fullName evidence="1">Uncharacterized protein</fullName>
    </submittedName>
</protein>
<organism evidence="1">
    <name type="scientific">Ixodes ricinus</name>
    <name type="common">Common tick</name>
    <name type="synonym">Acarus ricinus</name>
    <dbReference type="NCBI Taxonomy" id="34613"/>
    <lineage>
        <taxon>Eukaryota</taxon>
        <taxon>Metazoa</taxon>
        <taxon>Ecdysozoa</taxon>
        <taxon>Arthropoda</taxon>
        <taxon>Chelicerata</taxon>
        <taxon>Arachnida</taxon>
        <taxon>Acari</taxon>
        <taxon>Parasitiformes</taxon>
        <taxon>Ixodida</taxon>
        <taxon>Ixodoidea</taxon>
        <taxon>Ixodidae</taxon>
        <taxon>Ixodinae</taxon>
        <taxon>Ixodes</taxon>
    </lineage>
</organism>
<dbReference type="AlphaFoldDB" id="A0A6B0V3D2"/>